<evidence type="ECO:0000313" key="2">
    <source>
        <dbReference type="EMBL" id="CAF4574886.1"/>
    </source>
</evidence>
<comment type="caution">
    <text evidence="2">The sequence shown here is derived from an EMBL/GenBank/DDBJ whole genome shotgun (WGS) entry which is preliminary data.</text>
</comment>
<proteinExistence type="predicted"/>
<feature type="coiled-coil region" evidence="1">
    <location>
        <begin position="23"/>
        <end position="50"/>
    </location>
</feature>
<protein>
    <submittedName>
        <fullName evidence="2">Uncharacterized protein</fullName>
    </submittedName>
</protein>
<sequence length="61" mass="7280">NFSIVEQAVLEFPPVENLKQITLQNLPSLIEQAENECMKHKRNRIKEERELENRRVCILFT</sequence>
<accession>A0A8S2YS44</accession>
<reference evidence="2" key="1">
    <citation type="submission" date="2021-02" db="EMBL/GenBank/DDBJ databases">
        <authorList>
            <person name="Nowell W R."/>
        </authorList>
    </citation>
    <scope>NUCLEOTIDE SEQUENCE</scope>
</reference>
<gene>
    <name evidence="2" type="ORF">GIL414_LOCUS37836</name>
</gene>
<keyword evidence="1" id="KW-0175">Coiled coil</keyword>
<organism evidence="2 3">
    <name type="scientific">Rotaria magnacalcarata</name>
    <dbReference type="NCBI Taxonomy" id="392030"/>
    <lineage>
        <taxon>Eukaryota</taxon>
        <taxon>Metazoa</taxon>
        <taxon>Spiralia</taxon>
        <taxon>Gnathifera</taxon>
        <taxon>Rotifera</taxon>
        <taxon>Eurotatoria</taxon>
        <taxon>Bdelloidea</taxon>
        <taxon>Philodinida</taxon>
        <taxon>Philodinidae</taxon>
        <taxon>Rotaria</taxon>
    </lineage>
</organism>
<dbReference type="AlphaFoldDB" id="A0A8S2YS44"/>
<feature type="non-terminal residue" evidence="2">
    <location>
        <position position="1"/>
    </location>
</feature>
<evidence type="ECO:0000256" key="1">
    <source>
        <dbReference type="SAM" id="Coils"/>
    </source>
</evidence>
<dbReference type="EMBL" id="CAJOBJ010098301">
    <property type="protein sequence ID" value="CAF4574886.1"/>
    <property type="molecule type" value="Genomic_DNA"/>
</dbReference>
<dbReference type="Proteomes" id="UP000681720">
    <property type="component" value="Unassembled WGS sequence"/>
</dbReference>
<evidence type="ECO:0000313" key="3">
    <source>
        <dbReference type="Proteomes" id="UP000681720"/>
    </source>
</evidence>
<name>A0A8S2YS44_9BILA</name>